<evidence type="ECO:0000313" key="2">
    <source>
        <dbReference type="Proteomes" id="UP000075902"/>
    </source>
</evidence>
<reference evidence="1" key="2">
    <citation type="submission" date="2020-05" db="UniProtKB">
        <authorList>
            <consortium name="EnsemblMetazoa"/>
        </authorList>
    </citation>
    <scope>IDENTIFICATION</scope>
    <source>
        <strain evidence="1">CM1001059</strain>
    </source>
</reference>
<keyword evidence="2" id="KW-1185">Reference proteome</keyword>
<proteinExistence type="predicted"/>
<dbReference type="AlphaFoldDB" id="A0A182THF4"/>
<dbReference type="Proteomes" id="UP000075902">
    <property type="component" value="Unassembled WGS sequence"/>
</dbReference>
<accession>A0A182THF4</accession>
<reference evidence="2" key="1">
    <citation type="submission" date="2014-01" db="EMBL/GenBank/DDBJ databases">
        <title>The Genome Sequence of Anopheles melas CM1001059_A (V2).</title>
        <authorList>
            <consortium name="The Broad Institute Genomics Platform"/>
            <person name="Neafsey D.E."/>
            <person name="Besansky N."/>
            <person name="Howell P."/>
            <person name="Walton C."/>
            <person name="Young S.K."/>
            <person name="Zeng Q."/>
            <person name="Gargeya S."/>
            <person name="Fitzgerald M."/>
            <person name="Haas B."/>
            <person name="Abouelleil A."/>
            <person name="Allen A.W."/>
            <person name="Alvarado L."/>
            <person name="Arachchi H.M."/>
            <person name="Berlin A.M."/>
            <person name="Chapman S.B."/>
            <person name="Gainer-Dewar J."/>
            <person name="Goldberg J."/>
            <person name="Griggs A."/>
            <person name="Gujja S."/>
            <person name="Hansen M."/>
            <person name="Howarth C."/>
            <person name="Imamovic A."/>
            <person name="Ireland A."/>
            <person name="Larimer J."/>
            <person name="McCowan C."/>
            <person name="Murphy C."/>
            <person name="Pearson M."/>
            <person name="Poon T.W."/>
            <person name="Priest M."/>
            <person name="Roberts A."/>
            <person name="Saif S."/>
            <person name="Shea T."/>
            <person name="Sisk P."/>
            <person name="Sykes S."/>
            <person name="Wortman J."/>
            <person name="Nusbaum C."/>
            <person name="Birren B."/>
        </authorList>
    </citation>
    <scope>NUCLEOTIDE SEQUENCE [LARGE SCALE GENOMIC DNA]</scope>
    <source>
        <strain evidence="2">CM1001059</strain>
    </source>
</reference>
<dbReference type="VEuPathDB" id="VectorBase:AMEC002358"/>
<organism evidence="1 2">
    <name type="scientific">Anopheles melas</name>
    <dbReference type="NCBI Taxonomy" id="34690"/>
    <lineage>
        <taxon>Eukaryota</taxon>
        <taxon>Metazoa</taxon>
        <taxon>Ecdysozoa</taxon>
        <taxon>Arthropoda</taxon>
        <taxon>Hexapoda</taxon>
        <taxon>Insecta</taxon>
        <taxon>Pterygota</taxon>
        <taxon>Neoptera</taxon>
        <taxon>Endopterygota</taxon>
        <taxon>Diptera</taxon>
        <taxon>Nematocera</taxon>
        <taxon>Culicoidea</taxon>
        <taxon>Culicidae</taxon>
        <taxon>Anophelinae</taxon>
        <taxon>Anopheles</taxon>
    </lineage>
</organism>
<name>A0A182THF4_9DIPT</name>
<sequence>MLLSSRIGTSAYDLLLQPLLLQRDDVALVEAAGPFTSSSLSSLAGHSNQATVAGLLLSEVADHCQLLLAHEALACRPSHIATGDAGSAAPCTKSSINEAYYNLDKVFA</sequence>
<dbReference type="EnsemblMetazoa" id="AMEC002358-RA">
    <property type="protein sequence ID" value="AMEC002358-PA"/>
    <property type="gene ID" value="AMEC002358"/>
</dbReference>
<protein>
    <submittedName>
        <fullName evidence="1">Uncharacterized protein</fullName>
    </submittedName>
</protein>
<evidence type="ECO:0000313" key="1">
    <source>
        <dbReference type="EnsemblMetazoa" id="AMEC002358-PA"/>
    </source>
</evidence>